<feature type="transmembrane region" description="Helical" evidence="2">
    <location>
        <begin position="15"/>
        <end position="39"/>
    </location>
</feature>
<dbReference type="Pfam" id="PF03448">
    <property type="entry name" value="MgtE_N"/>
    <property type="match status" value="1"/>
</dbReference>
<sequence>MATNPKKNQEKKPNIFQWLIVILVPLIFALLIAVIILYFMGVDVGKYTKETLNKVPFIDEQVTTDQEELHANQLAEKDQQIEILQEEIDALQYEAQTKDGTISDLEEEISDLSSELVELEDAQDSNTENLDAFDELAASFAAMKPKTAAPIMETMETDIAVPLLRQLDSEVRGEILGEMDPEIAAEYSDLLVNE</sequence>
<feature type="coiled-coil region" evidence="1">
    <location>
        <begin position="67"/>
        <end position="122"/>
    </location>
</feature>
<keyword evidence="2" id="KW-0472">Membrane</keyword>
<dbReference type="InterPro" id="IPR006668">
    <property type="entry name" value="Mg_transptr_MgtE_intracell_dom"/>
</dbReference>
<dbReference type="Gene3D" id="1.25.60.10">
    <property type="entry name" value="MgtE N-terminal domain-like"/>
    <property type="match status" value="1"/>
</dbReference>
<dbReference type="KEGG" id="grc:GI584_11070"/>
<organism evidence="4 5">
    <name type="scientific">Gracilibacillus salitolerans</name>
    <dbReference type="NCBI Taxonomy" id="2663022"/>
    <lineage>
        <taxon>Bacteria</taxon>
        <taxon>Bacillati</taxon>
        <taxon>Bacillota</taxon>
        <taxon>Bacilli</taxon>
        <taxon>Bacillales</taxon>
        <taxon>Bacillaceae</taxon>
        <taxon>Gracilibacillus</taxon>
    </lineage>
</organism>
<dbReference type="Proteomes" id="UP000339690">
    <property type="component" value="Chromosome"/>
</dbReference>
<dbReference type="RefSeq" id="WP_153791269.1">
    <property type="nucleotide sequence ID" value="NZ_CP045915.1"/>
</dbReference>
<feature type="domain" description="Magnesium transporter MgtE intracellular" evidence="3">
    <location>
        <begin position="135"/>
        <end position="191"/>
    </location>
</feature>
<evidence type="ECO:0000313" key="4">
    <source>
        <dbReference type="EMBL" id="QGH34538.1"/>
    </source>
</evidence>
<accession>A0A5Q2TMZ9</accession>
<dbReference type="AlphaFoldDB" id="A0A5Q2TMZ9"/>
<keyword evidence="1" id="KW-0175">Coiled coil</keyword>
<evidence type="ECO:0000256" key="1">
    <source>
        <dbReference type="SAM" id="Coils"/>
    </source>
</evidence>
<dbReference type="SUPFAM" id="SSF158791">
    <property type="entry name" value="MgtE N-terminal domain-like"/>
    <property type="match status" value="1"/>
</dbReference>
<evidence type="ECO:0000259" key="3">
    <source>
        <dbReference type="Pfam" id="PF03448"/>
    </source>
</evidence>
<gene>
    <name evidence="4" type="ORF">GI584_11070</name>
</gene>
<name>A0A5Q2TMZ9_9BACI</name>
<evidence type="ECO:0000313" key="5">
    <source>
        <dbReference type="Proteomes" id="UP000339690"/>
    </source>
</evidence>
<dbReference type="EMBL" id="CP045915">
    <property type="protein sequence ID" value="QGH34538.1"/>
    <property type="molecule type" value="Genomic_DNA"/>
</dbReference>
<protein>
    <recommendedName>
        <fullName evidence="3">Magnesium transporter MgtE intracellular domain-containing protein</fullName>
    </recommendedName>
</protein>
<reference evidence="4 5" key="1">
    <citation type="submission" date="2019-11" db="EMBL/GenBank/DDBJ databases">
        <title>Gracilibacillus salitolerans sp. nov., a moderate halophile isolated from a saline soil in northwest China.</title>
        <authorList>
            <person name="Gan L."/>
        </authorList>
    </citation>
    <scope>NUCLEOTIDE SEQUENCE [LARGE SCALE GENOMIC DNA]</scope>
    <source>
        <strain evidence="4 5">SCU50</strain>
    </source>
</reference>
<keyword evidence="5" id="KW-1185">Reference proteome</keyword>
<proteinExistence type="predicted"/>
<dbReference type="InterPro" id="IPR038076">
    <property type="entry name" value="MgtE_N_sf"/>
</dbReference>
<keyword evidence="2" id="KW-0812">Transmembrane</keyword>
<evidence type="ECO:0000256" key="2">
    <source>
        <dbReference type="SAM" id="Phobius"/>
    </source>
</evidence>
<keyword evidence="2" id="KW-1133">Transmembrane helix</keyword>